<dbReference type="PANTHER" id="PTHR46082:SF6">
    <property type="entry name" value="AAA+ ATPASE DOMAIN-CONTAINING PROTEIN-RELATED"/>
    <property type="match status" value="1"/>
</dbReference>
<feature type="region of interest" description="Disordered" evidence="1">
    <location>
        <begin position="254"/>
        <end position="292"/>
    </location>
</feature>
<accession>A0ABR1PRC0</accession>
<dbReference type="InterPro" id="IPR035994">
    <property type="entry name" value="Nucleoside_phosphorylase_sf"/>
</dbReference>
<organism evidence="2 3">
    <name type="scientific">Apiospora aurea</name>
    <dbReference type="NCBI Taxonomy" id="335848"/>
    <lineage>
        <taxon>Eukaryota</taxon>
        <taxon>Fungi</taxon>
        <taxon>Dikarya</taxon>
        <taxon>Ascomycota</taxon>
        <taxon>Pezizomycotina</taxon>
        <taxon>Sordariomycetes</taxon>
        <taxon>Xylariomycetidae</taxon>
        <taxon>Amphisphaeriales</taxon>
        <taxon>Apiosporaceae</taxon>
        <taxon>Apiospora</taxon>
    </lineage>
</organism>
<dbReference type="EMBL" id="JAQQWE010000011">
    <property type="protein sequence ID" value="KAK7936576.1"/>
    <property type="molecule type" value="Genomic_DNA"/>
</dbReference>
<dbReference type="GeneID" id="92084298"/>
<dbReference type="PANTHER" id="PTHR46082">
    <property type="entry name" value="ATP/GTP-BINDING PROTEIN-RELATED"/>
    <property type="match status" value="1"/>
</dbReference>
<evidence type="ECO:0000313" key="2">
    <source>
        <dbReference type="EMBL" id="KAK7936576.1"/>
    </source>
</evidence>
<dbReference type="SUPFAM" id="SSF53167">
    <property type="entry name" value="Purine and uridine phosphorylases"/>
    <property type="match status" value="1"/>
</dbReference>
<dbReference type="RefSeq" id="XP_066692325.1">
    <property type="nucleotide sequence ID" value="XM_066851236.1"/>
</dbReference>
<proteinExistence type="predicted"/>
<name>A0ABR1PRC0_9PEZI</name>
<dbReference type="Proteomes" id="UP001391051">
    <property type="component" value="Unassembled WGS sequence"/>
</dbReference>
<protein>
    <submittedName>
        <fullName evidence="2">Uncharacterized protein</fullName>
    </submittedName>
</protein>
<keyword evidence="3" id="KW-1185">Reference proteome</keyword>
<sequence>MSAQPVVHFGHIAPGDSVIKSGEDRDIIAHRDRVIAFEMESAGVWDIFPCCLEIKGACNYAHSHETKPWQHYAAATAAACMKALLDSRVPAQLSAPGVSRSWIGIAARPRSIHSCSTRYHASFSSKLEVPWAGEGSLEELEQRLFVLHDCRTLAITELGGVGKTQVGLQFAYWVKDHQPDCSASRLRQTCGSRSRPTTRTLPSAVRTYLSSAAAGDDAEMVLTSPRRLSEILPRERVRFDDLDYAIPGRCCSRGGRERGSSTRNGRARCHQPAQEFPQPQKPPARYPDDSHAFRRTDMPAIGHYAGGSLSEPKSPRIFAEIPGALAWHEARHNNPSDSEFEDTTRYWGSHNAVATAWIVSFNQLQEMDPGAASLLSFISCIEPKDIPRPILPPSQSNEILEHTIGTLCGYSFLVHQETSGMFDMHRLVHIATKCLAEKAGAYRRGRHRGDSSPRGAVFAMAYERSPGAANTLPACIQAAKICASESGGPFTSTDVLRMQCCTLKWYRGGEHAISRTQTKDGSKQTTVSEPYILRCTESQRQSKYSSV</sequence>
<dbReference type="InterPro" id="IPR053137">
    <property type="entry name" value="NLR-like"/>
</dbReference>
<evidence type="ECO:0000256" key="1">
    <source>
        <dbReference type="SAM" id="MobiDB-lite"/>
    </source>
</evidence>
<reference evidence="2 3" key="1">
    <citation type="submission" date="2023-01" db="EMBL/GenBank/DDBJ databases">
        <title>Analysis of 21 Apiospora genomes using comparative genomics revels a genus with tremendous synthesis potential of carbohydrate active enzymes and secondary metabolites.</title>
        <authorList>
            <person name="Sorensen T."/>
        </authorList>
    </citation>
    <scope>NUCLEOTIDE SEQUENCE [LARGE SCALE GENOMIC DNA]</scope>
    <source>
        <strain evidence="2 3">CBS 24483</strain>
    </source>
</reference>
<comment type="caution">
    <text evidence="2">The sequence shown here is derived from an EMBL/GenBank/DDBJ whole genome shotgun (WGS) entry which is preliminary data.</text>
</comment>
<evidence type="ECO:0000313" key="3">
    <source>
        <dbReference type="Proteomes" id="UP001391051"/>
    </source>
</evidence>
<gene>
    <name evidence="2" type="ORF">PG986_015014</name>
</gene>
<dbReference type="Gene3D" id="3.40.50.1580">
    <property type="entry name" value="Nucleoside phosphorylase domain"/>
    <property type="match status" value="1"/>
</dbReference>